<evidence type="ECO:0000313" key="2">
    <source>
        <dbReference type="EMBL" id="KAJ8498830.1"/>
    </source>
</evidence>
<dbReference type="Proteomes" id="UP001222027">
    <property type="component" value="Unassembled WGS sequence"/>
</dbReference>
<dbReference type="AlphaFoldDB" id="A0AAV8PZD1"/>
<gene>
    <name evidence="2" type="ORF">OPV22_009382</name>
</gene>
<sequence length="146" mass="16919">MNQIKQIHAFTLRNGLDDIQALVLKLLQVPNLPYAHALLLSHPHPPPTFLYNKLFQAYARGAGNAFEPCAALFARMRRPPQPPLLRLPLLRLRRFRSPRSRPRPPRPLPPLRPPVRRLHRHLSPRPLRQVLPPRLRPPPVRRVALP</sequence>
<protein>
    <recommendedName>
        <fullName evidence="4">Pentatricopeptide repeat-containing protein</fullName>
    </recommendedName>
</protein>
<name>A0AAV8PZD1_ENSVE</name>
<feature type="region of interest" description="Disordered" evidence="1">
    <location>
        <begin position="95"/>
        <end position="146"/>
    </location>
</feature>
<comment type="caution">
    <text evidence="2">The sequence shown here is derived from an EMBL/GenBank/DDBJ whole genome shotgun (WGS) entry which is preliminary data.</text>
</comment>
<evidence type="ECO:0000313" key="3">
    <source>
        <dbReference type="Proteomes" id="UP001222027"/>
    </source>
</evidence>
<feature type="compositionally biased region" description="Low complexity" evidence="1">
    <location>
        <begin position="124"/>
        <end position="133"/>
    </location>
</feature>
<feature type="compositionally biased region" description="Basic residues" evidence="1">
    <location>
        <begin position="95"/>
        <end position="104"/>
    </location>
</feature>
<accession>A0AAV8PZD1</accession>
<feature type="compositionally biased region" description="Basic residues" evidence="1">
    <location>
        <begin position="114"/>
        <end position="123"/>
    </location>
</feature>
<keyword evidence="3" id="KW-1185">Reference proteome</keyword>
<dbReference type="EMBL" id="JAQQAF010000003">
    <property type="protein sequence ID" value="KAJ8498830.1"/>
    <property type="molecule type" value="Genomic_DNA"/>
</dbReference>
<proteinExistence type="predicted"/>
<organism evidence="2 3">
    <name type="scientific">Ensete ventricosum</name>
    <name type="common">Abyssinian banana</name>
    <name type="synonym">Musa ensete</name>
    <dbReference type="NCBI Taxonomy" id="4639"/>
    <lineage>
        <taxon>Eukaryota</taxon>
        <taxon>Viridiplantae</taxon>
        <taxon>Streptophyta</taxon>
        <taxon>Embryophyta</taxon>
        <taxon>Tracheophyta</taxon>
        <taxon>Spermatophyta</taxon>
        <taxon>Magnoliopsida</taxon>
        <taxon>Liliopsida</taxon>
        <taxon>Zingiberales</taxon>
        <taxon>Musaceae</taxon>
        <taxon>Ensete</taxon>
    </lineage>
</organism>
<evidence type="ECO:0000256" key="1">
    <source>
        <dbReference type="SAM" id="MobiDB-lite"/>
    </source>
</evidence>
<evidence type="ECO:0008006" key="4">
    <source>
        <dbReference type="Google" id="ProtNLM"/>
    </source>
</evidence>
<reference evidence="2 3" key="1">
    <citation type="submission" date="2022-12" db="EMBL/GenBank/DDBJ databases">
        <title>Chromosome-scale assembly of the Ensete ventricosum genome.</title>
        <authorList>
            <person name="Dussert Y."/>
            <person name="Stocks J."/>
            <person name="Wendawek A."/>
            <person name="Woldeyes F."/>
            <person name="Nichols R.A."/>
            <person name="Borrell J.S."/>
        </authorList>
    </citation>
    <scope>NUCLEOTIDE SEQUENCE [LARGE SCALE GENOMIC DNA]</scope>
    <source>
        <strain evidence="3">cv. Maze</strain>
        <tissue evidence="2">Seeds</tissue>
    </source>
</reference>